<evidence type="ECO:0000313" key="10">
    <source>
        <dbReference type="EMBL" id="ASJ08142.1"/>
    </source>
</evidence>
<dbReference type="EC" id="2.8.1.12" evidence="3"/>
<dbReference type="RefSeq" id="WP_088855380.1">
    <property type="nucleotide sequence ID" value="NZ_CP015103.1"/>
</dbReference>
<dbReference type="FunFam" id="3.90.1170.40:FF:000004">
    <property type="entry name" value="Molybdopterin biosynthesis protein MoeE"/>
    <property type="match status" value="1"/>
</dbReference>
<evidence type="ECO:0000313" key="11">
    <source>
        <dbReference type="Proteomes" id="UP000250125"/>
    </source>
</evidence>
<dbReference type="EMBL" id="CP015103">
    <property type="protein sequence ID" value="ASJ08142.1"/>
    <property type="molecule type" value="Genomic_DNA"/>
</dbReference>
<evidence type="ECO:0000256" key="3">
    <source>
        <dbReference type="ARBA" id="ARBA00011950"/>
    </source>
</evidence>
<accession>A0A2Z2MI93</accession>
<evidence type="ECO:0000256" key="2">
    <source>
        <dbReference type="ARBA" id="ARBA00005426"/>
    </source>
</evidence>
<dbReference type="KEGG" id="tsl:A3L11_02420"/>
<keyword evidence="9" id="KW-0472">Membrane</keyword>
<gene>
    <name evidence="10" type="ORF">A3L11_02420</name>
</gene>
<dbReference type="CDD" id="cd00756">
    <property type="entry name" value="MoaE"/>
    <property type="match status" value="1"/>
</dbReference>
<comment type="subunit">
    <text evidence="7">Heterotetramer of 2 MoaD subunits and 2 MoaE subunits. Also stable as homodimer. The enzyme changes between these two forms during catalysis.</text>
</comment>
<dbReference type="AlphaFoldDB" id="A0A2Z2MI93"/>
<keyword evidence="11" id="KW-1185">Reference proteome</keyword>
<dbReference type="GO" id="GO:0006777">
    <property type="term" value="P:Mo-molybdopterin cofactor biosynthetic process"/>
    <property type="evidence" value="ECO:0007669"/>
    <property type="project" value="UniProtKB-KW"/>
</dbReference>
<sequence length="142" mass="16587">MKVRLTKEAFDLNEALGYLLVPEAGAYVFFLGKVRNENKGRRVEKLIYEAYPEMAEAEMERIREEALERFPILDMLIWHRYGELPVGEDTILIIASAGHRREAFEACSWAIDEVKRRVPVWKKEVTDEGTFWIEGDRLVPED</sequence>
<reference evidence="10 11" key="1">
    <citation type="submission" date="2016-04" db="EMBL/GenBank/DDBJ databases">
        <title>Complete genome sequence of Thermococcus siculi type strain RG-20.</title>
        <authorList>
            <person name="Oger P.M."/>
        </authorList>
    </citation>
    <scope>NUCLEOTIDE SEQUENCE [LARGE SCALE GENOMIC DNA]</scope>
    <source>
        <strain evidence="10 11">RG-20</strain>
    </source>
</reference>
<evidence type="ECO:0000256" key="1">
    <source>
        <dbReference type="ARBA" id="ARBA00005046"/>
    </source>
</evidence>
<feature type="transmembrane region" description="Helical" evidence="9">
    <location>
        <begin position="15"/>
        <end position="32"/>
    </location>
</feature>
<evidence type="ECO:0000256" key="4">
    <source>
        <dbReference type="ARBA" id="ARBA00022679"/>
    </source>
</evidence>
<dbReference type="InterPro" id="IPR003448">
    <property type="entry name" value="Mopterin_biosynth_MoaE"/>
</dbReference>
<organism evidence="10 11">
    <name type="scientific">Thermococcus siculi</name>
    <dbReference type="NCBI Taxonomy" id="72803"/>
    <lineage>
        <taxon>Archaea</taxon>
        <taxon>Methanobacteriati</taxon>
        <taxon>Methanobacteriota</taxon>
        <taxon>Thermococci</taxon>
        <taxon>Thermococcales</taxon>
        <taxon>Thermococcaceae</taxon>
        <taxon>Thermococcus</taxon>
    </lineage>
</organism>
<evidence type="ECO:0000256" key="6">
    <source>
        <dbReference type="ARBA" id="ARBA00025448"/>
    </source>
</evidence>
<keyword evidence="4" id="KW-0808">Transferase</keyword>
<name>A0A2Z2MI93_9EURY</name>
<keyword evidence="9" id="KW-0812">Transmembrane</keyword>
<evidence type="ECO:0000256" key="5">
    <source>
        <dbReference type="ARBA" id="ARBA00023150"/>
    </source>
</evidence>
<comment type="catalytic activity">
    <reaction evidence="8">
        <text>2 [molybdopterin-synthase sulfur-carrier protein]-C-terminal-Gly-aminoethanethioate + cyclic pyranopterin phosphate + H2O = molybdopterin + 2 [molybdopterin-synthase sulfur-carrier protein]-C-terminal Gly-Gly + 2 H(+)</text>
        <dbReference type="Rhea" id="RHEA:26333"/>
        <dbReference type="Rhea" id="RHEA-COMP:12202"/>
        <dbReference type="Rhea" id="RHEA-COMP:19907"/>
        <dbReference type="ChEBI" id="CHEBI:15377"/>
        <dbReference type="ChEBI" id="CHEBI:15378"/>
        <dbReference type="ChEBI" id="CHEBI:58698"/>
        <dbReference type="ChEBI" id="CHEBI:59648"/>
        <dbReference type="ChEBI" id="CHEBI:90778"/>
        <dbReference type="ChEBI" id="CHEBI:232372"/>
        <dbReference type="EC" id="2.8.1.12"/>
    </reaction>
</comment>
<comment type="similarity">
    <text evidence="2">Belongs to the MoaE family.</text>
</comment>
<evidence type="ECO:0000256" key="8">
    <source>
        <dbReference type="ARBA" id="ARBA00049878"/>
    </source>
</evidence>
<dbReference type="PANTHER" id="PTHR23404">
    <property type="entry name" value="MOLYBDOPTERIN SYNTHASE RELATED"/>
    <property type="match status" value="1"/>
</dbReference>
<comment type="pathway">
    <text evidence="1">Cofactor biosynthesis; molybdopterin biosynthesis.</text>
</comment>
<comment type="function">
    <text evidence="6">Converts molybdopterin precursor Z into molybdopterin. This requires the incorporation of two sulfur atoms into precursor Z to generate a dithiolene group. The sulfur is provided by MoaD.</text>
</comment>
<keyword evidence="5" id="KW-0501">Molybdenum cofactor biosynthesis</keyword>
<dbReference type="SUPFAM" id="SSF54690">
    <property type="entry name" value="Molybdopterin synthase subunit MoaE"/>
    <property type="match status" value="1"/>
</dbReference>
<evidence type="ECO:0000256" key="7">
    <source>
        <dbReference type="ARBA" id="ARBA00026066"/>
    </source>
</evidence>
<proteinExistence type="inferred from homology"/>
<dbReference type="InterPro" id="IPR036563">
    <property type="entry name" value="MoaE_sf"/>
</dbReference>
<evidence type="ECO:0000256" key="9">
    <source>
        <dbReference type="SAM" id="Phobius"/>
    </source>
</evidence>
<dbReference type="GO" id="GO:0030366">
    <property type="term" value="F:molybdopterin synthase activity"/>
    <property type="evidence" value="ECO:0007669"/>
    <property type="project" value="UniProtKB-EC"/>
</dbReference>
<dbReference type="Pfam" id="PF02391">
    <property type="entry name" value="MoaE"/>
    <property type="match status" value="1"/>
</dbReference>
<dbReference type="Proteomes" id="UP000250125">
    <property type="component" value="Chromosome"/>
</dbReference>
<dbReference type="GeneID" id="33317056"/>
<keyword evidence="9" id="KW-1133">Transmembrane helix</keyword>
<dbReference type="Gene3D" id="3.90.1170.40">
    <property type="entry name" value="Molybdopterin biosynthesis MoaE subunit"/>
    <property type="match status" value="1"/>
</dbReference>
<protein>
    <recommendedName>
        <fullName evidence="3">molybdopterin synthase</fullName>
        <ecNumber evidence="3">2.8.1.12</ecNumber>
    </recommendedName>
</protein>
<dbReference type="OrthoDB" id="45235at2157"/>